<dbReference type="PANTHER" id="PTHR24305:SF229">
    <property type="entry name" value="P450, PUTATIVE (EUROFUNG)-RELATED"/>
    <property type="match status" value="1"/>
</dbReference>
<dbReference type="GO" id="GO:0005506">
    <property type="term" value="F:iron ion binding"/>
    <property type="evidence" value="ECO:0007669"/>
    <property type="project" value="InterPro"/>
</dbReference>
<evidence type="ECO:0000313" key="10">
    <source>
        <dbReference type="Proteomes" id="UP000326565"/>
    </source>
</evidence>
<keyword evidence="10" id="KW-1185">Reference proteome</keyword>
<sequence length="424" mass="48055">MPHYSISAPFQCIGARRAFLNAHGILQGLVIATVAYWVAWAFYARWLHPLARNAEAEQKQLHEKYGPVVRIAPNELAISDPRAIKKIYGINSRLNKDSGFTKLPFPSPFSRYPDHFTSTDVKVHASRRRIILLKRFSEIADSKSTIDLLQWARMYAYDVIWDKSDQLGYMSSTDTLIPVMTVSVVMPNYVRPLFMLVSLLFAQTSLLALQSLSDATDSAVNDRLCDVDTNDKKLRRPDLPSKVFKIYHQRGAELDFDIEDVKVEAFASPTPQPITLTGILYHILKNGSVYETLREEIDQATNKGELNEGMRTHPIVGFTLPRNVPDQGCEIAGHWIPGTAHIGVNPAVVHFDRSIFGDDADEFRPERWMGPDSAHMDQYILQFGVGARTCMGKHLAMLDEKLKITAYWFYKPKAVHIEIQHRAS</sequence>
<organism evidence="9 10">
    <name type="scientific">Aspergillus leporis</name>
    <dbReference type="NCBI Taxonomy" id="41062"/>
    <lineage>
        <taxon>Eukaryota</taxon>
        <taxon>Fungi</taxon>
        <taxon>Dikarya</taxon>
        <taxon>Ascomycota</taxon>
        <taxon>Pezizomycotina</taxon>
        <taxon>Eurotiomycetes</taxon>
        <taxon>Eurotiomycetidae</taxon>
        <taxon>Eurotiales</taxon>
        <taxon>Aspergillaceae</taxon>
        <taxon>Aspergillus</taxon>
        <taxon>Aspergillus subgen. Circumdati</taxon>
    </lineage>
</organism>
<evidence type="ECO:0000256" key="5">
    <source>
        <dbReference type="ARBA" id="ARBA00023004"/>
    </source>
</evidence>
<comment type="similarity">
    <text evidence="2 7">Belongs to the cytochrome P450 family.</text>
</comment>
<evidence type="ECO:0000256" key="8">
    <source>
        <dbReference type="SAM" id="Phobius"/>
    </source>
</evidence>
<dbReference type="InterPro" id="IPR017972">
    <property type="entry name" value="Cyt_P450_CS"/>
</dbReference>
<dbReference type="EMBL" id="ML732187">
    <property type="protein sequence ID" value="KAB8075935.1"/>
    <property type="molecule type" value="Genomic_DNA"/>
</dbReference>
<keyword evidence="8" id="KW-0812">Transmembrane</keyword>
<keyword evidence="5 7" id="KW-0408">Iron</keyword>
<keyword evidence="8" id="KW-1133">Transmembrane helix</keyword>
<dbReference type="PRINTS" id="PR00385">
    <property type="entry name" value="P450"/>
</dbReference>
<evidence type="ECO:0000256" key="6">
    <source>
        <dbReference type="ARBA" id="ARBA00023033"/>
    </source>
</evidence>
<evidence type="ECO:0000256" key="4">
    <source>
        <dbReference type="ARBA" id="ARBA00023002"/>
    </source>
</evidence>
<keyword evidence="4 7" id="KW-0560">Oxidoreductase</keyword>
<dbReference type="AlphaFoldDB" id="A0A5N5X780"/>
<accession>A0A5N5X780</accession>
<keyword evidence="3 7" id="KW-0479">Metal-binding</keyword>
<dbReference type="InterPro" id="IPR036396">
    <property type="entry name" value="Cyt_P450_sf"/>
</dbReference>
<reference evidence="9 10" key="1">
    <citation type="submission" date="2019-04" db="EMBL/GenBank/DDBJ databases">
        <title>Friends and foes A comparative genomics study of 23 Aspergillus species from section Flavi.</title>
        <authorList>
            <consortium name="DOE Joint Genome Institute"/>
            <person name="Kjaerbolling I."/>
            <person name="Vesth T."/>
            <person name="Frisvad J.C."/>
            <person name="Nybo J.L."/>
            <person name="Theobald S."/>
            <person name="Kildgaard S."/>
            <person name="Isbrandt T."/>
            <person name="Kuo A."/>
            <person name="Sato A."/>
            <person name="Lyhne E.K."/>
            <person name="Kogle M.E."/>
            <person name="Wiebenga A."/>
            <person name="Kun R.S."/>
            <person name="Lubbers R.J."/>
            <person name="Makela M.R."/>
            <person name="Barry K."/>
            <person name="Chovatia M."/>
            <person name="Clum A."/>
            <person name="Daum C."/>
            <person name="Haridas S."/>
            <person name="He G."/>
            <person name="LaButti K."/>
            <person name="Lipzen A."/>
            <person name="Mondo S."/>
            <person name="Riley R."/>
            <person name="Salamov A."/>
            <person name="Simmons B.A."/>
            <person name="Magnuson J.K."/>
            <person name="Henrissat B."/>
            <person name="Mortensen U.H."/>
            <person name="Larsen T.O."/>
            <person name="Devries R.P."/>
            <person name="Grigoriev I.V."/>
            <person name="Machida M."/>
            <person name="Baker S.E."/>
            <person name="Andersen M.R."/>
        </authorList>
    </citation>
    <scope>NUCLEOTIDE SEQUENCE [LARGE SCALE GENOMIC DNA]</scope>
    <source>
        <strain evidence="9 10">CBS 151.66</strain>
    </source>
</reference>
<dbReference type="Gene3D" id="1.10.630.10">
    <property type="entry name" value="Cytochrome P450"/>
    <property type="match status" value="1"/>
</dbReference>
<dbReference type="GO" id="GO:0020037">
    <property type="term" value="F:heme binding"/>
    <property type="evidence" value="ECO:0007669"/>
    <property type="project" value="InterPro"/>
</dbReference>
<keyword evidence="6 7" id="KW-0503">Monooxygenase</keyword>
<evidence type="ECO:0000256" key="1">
    <source>
        <dbReference type="ARBA" id="ARBA00001971"/>
    </source>
</evidence>
<gene>
    <name evidence="9" type="ORF">BDV29DRAFT_189819</name>
</gene>
<keyword evidence="8" id="KW-0472">Membrane</keyword>
<dbReference type="GO" id="GO:0016705">
    <property type="term" value="F:oxidoreductase activity, acting on paired donors, with incorporation or reduction of molecular oxygen"/>
    <property type="evidence" value="ECO:0007669"/>
    <property type="project" value="InterPro"/>
</dbReference>
<feature type="transmembrane region" description="Helical" evidence="8">
    <location>
        <begin position="25"/>
        <end position="43"/>
    </location>
</feature>
<keyword evidence="7" id="KW-0349">Heme</keyword>
<evidence type="ECO:0000256" key="3">
    <source>
        <dbReference type="ARBA" id="ARBA00022723"/>
    </source>
</evidence>
<dbReference type="SUPFAM" id="SSF48264">
    <property type="entry name" value="Cytochrome P450"/>
    <property type="match status" value="1"/>
</dbReference>
<dbReference type="InterPro" id="IPR001128">
    <property type="entry name" value="Cyt_P450"/>
</dbReference>
<protein>
    <submittedName>
        <fullName evidence="9">Cytochrome P450</fullName>
    </submittedName>
</protein>
<dbReference type="PANTHER" id="PTHR24305">
    <property type="entry name" value="CYTOCHROME P450"/>
    <property type="match status" value="1"/>
</dbReference>
<dbReference type="OrthoDB" id="3934656at2759"/>
<comment type="cofactor">
    <cofactor evidence="1">
        <name>heme</name>
        <dbReference type="ChEBI" id="CHEBI:30413"/>
    </cofactor>
</comment>
<evidence type="ECO:0000313" key="9">
    <source>
        <dbReference type="EMBL" id="KAB8075935.1"/>
    </source>
</evidence>
<name>A0A5N5X780_9EURO</name>
<dbReference type="GO" id="GO:0004497">
    <property type="term" value="F:monooxygenase activity"/>
    <property type="evidence" value="ECO:0007669"/>
    <property type="project" value="UniProtKB-KW"/>
</dbReference>
<evidence type="ECO:0000256" key="2">
    <source>
        <dbReference type="ARBA" id="ARBA00010617"/>
    </source>
</evidence>
<evidence type="ECO:0000256" key="7">
    <source>
        <dbReference type="RuleBase" id="RU000461"/>
    </source>
</evidence>
<proteinExistence type="inferred from homology"/>
<dbReference type="Proteomes" id="UP000326565">
    <property type="component" value="Unassembled WGS sequence"/>
</dbReference>
<dbReference type="Pfam" id="PF00067">
    <property type="entry name" value="p450"/>
    <property type="match status" value="1"/>
</dbReference>
<dbReference type="PROSITE" id="PS00086">
    <property type="entry name" value="CYTOCHROME_P450"/>
    <property type="match status" value="1"/>
</dbReference>
<dbReference type="InterPro" id="IPR050121">
    <property type="entry name" value="Cytochrome_P450_monoxygenase"/>
</dbReference>